<sequence>MMRILHVIGAMDRGGAETTVMNLYRAVDRAVVQFDFLVHEERACDFDEEIGDLGGRLYRVPRFTGVNLPRYARLCREVLGAHPEHRVVHGHIGSSAAVYLSEAKRAGRFAIAHSHAQFFLPGLAGLAFRAVSWPTRYVADYFFACSPEAGRDRFGRRVVEGDRFSVLNGGIDLGLYACGDSERQHAKRAFGVEGRPVFGHVGRLAPEKNHAFLLDVFARVREELPDAVLLLAGRGPLEDDLRAQVRALGLDGAVEFLGVREDVPEVLRALDVFLLPSVKEGLALAAVEAQAVGLPCVLSTGVPSLARITDRAIRMPLESGAAAWAQRAVELWRAVPQSGWTDCAADVRAAGFDVRQTAAWLTDFYRRAEESRRA</sequence>
<reference evidence="4" key="1">
    <citation type="submission" date="2020-10" db="EMBL/GenBank/DDBJ databases">
        <authorList>
            <person name="Gilroy R."/>
        </authorList>
    </citation>
    <scope>NUCLEOTIDE SEQUENCE</scope>
    <source>
        <strain evidence="4">ChiGjej1B1-2707</strain>
    </source>
</reference>
<evidence type="ECO:0000256" key="2">
    <source>
        <dbReference type="ARBA" id="ARBA00022679"/>
    </source>
</evidence>
<keyword evidence="2" id="KW-0808">Transferase</keyword>
<accession>A0A9D1D4F7</accession>
<dbReference type="InterPro" id="IPR050194">
    <property type="entry name" value="Glycosyltransferase_grp1"/>
</dbReference>
<gene>
    <name evidence="4" type="ORF">IAA69_08725</name>
</gene>
<proteinExistence type="predicted"/>
<dbReference type="Pfam" id="PF13692">
    <property type="entry name" value="Glyco_trans_1_4"/>
    <property type="match status" value="1"/>
</dbReference>
<dbReference type="GO" id="GO:1901137">
    <property type="term" value="P:carbohydrate derivative biosynthetic process"/>
    <property type="evidence" value="ECO:0007669"/>
    <property type="project" value="UniProtKB-ARBA"/>
</dbReference>
<reference evidence="4" key="2">
    <citation type="journal article" date="2021" name="PeerJ">
        <title>Extensive microbial diversity within the chicken gut microbiome revealed by metagenomics and culture.</title>
        <authorList>
            <person name="Gilroy R."/>
            <person name="Ravi A."/>
            <person name="Getino M."/>
            <person name="Pursley I."/>
            <person name="Horton D.L."/>
            <person name="Alikhan N.F."/>
            <person name="Baker D."/>
            <person name="Gharbi K."/>
            <person name="Hall N."/>
            <person name="Watson M."/>
            <person name="Adriaenssens E.M."/>
            <person name="Foster-Nyarko E."/>
            <person name="Jarju S."/>
            <person name="Secka A."/>
            <person name="Antonio M."/>
            <person name="Oren A."/>
            <person name="Chaudhuri R.R."/>
            <person name="La Ragione R."/>
            <person name="Hildebrand F."/>
            <person name="Pallen M.J."/>
        </authorList>
    </citation>
    <scope>NUCLEOTIDE SEQUENCE</scope>
    <source>
        <strain evidence="4">ChiGjej1B1-2707</strain>
    </source>
</reference>
<dbReference type="Proteomes" id="UP000824261">
    <property type="component" value="Unassembled WGS sequence"/>
</dbReference>
<evidence type="ECO:0000259" key="3">
    <source>
        <dbReference type="Pfam" id="PF13439"/>
    </source>
</evidence>
<evidence type="ECO:0000313" key="4">
    <source>
        <dbReference type="EMBL" id="HIR02326.1"/>
    </source>
</evidence>
<dbReference type="PANTHER" id="PTHR45947">
    <property type="entry name" value="SULFOQUINOVOSYL TRANSFERASE SQD2"/>
    <property type="match status" value="1"/>
</dbReference>
<feature type="domain" description="Glycosyltransferase subfamily 4-like N-terminal" evidence="3">
    <location>
        <begin position="14"/>
        <end position="173"/>
    </location>
</feature>
<evidence type="ECO:0000313" key="5">
    <source>
        <dbReference type="Proteomes" id="UP000824261"/>
    </source>
</evidence>
<dbReference type="EMBL" id="DVGB01000106">
    <property type="protein sequence ID" value="HIR02326.1"/>
    <property type="molecule type" value="Genomic_DNA"/>
</dbReference>
<name>A0A9D1D4F7_9ACTN</name>
<dbReference type="PANTHER" id="PTHR45947:SF3">
    <property type="entry name" value="SULFOQUINOVOSYL TRANSFERASE SQD2"/>
    <property type="match status" value="1"/>
</dbReference>
<dbReference type="SUPFAM" id="SSF53756">
    <property type="entry name" value="UDP-Glycosyltransferase/glycogen phosphorylase"/>
    <property type="match status" value="1"/>
</dbReference>
<dbReference type="InterPro" id="IPR028098">
    <property type="entry name" value="Glyco_trans_4-like_N"/>
</dbReference>
<dbReference type="AlphaFoldDB" id="A0A9D1D4F7"/>
<protein>
    <submittedName>
        <fullName evidence="4">Glycosyltransferase</fullName>
    </submittedName>
</protein>
<dbReference type="Pfam" id="PF13439">
    <property type="entry name" value="Glyco_transf_4"/>
    <property type="match status" value="1"/>
</dbReference>
<dbReference type="GO" id="GO:0016757">
    <property type="term" value="F:glycosyltransferase activity"/>
    <property type="evidence" value="ECO:0007669"/>
    <property type="project" value="UniProtKB-KW"/>
</dbReference>
<keyword evidence="1" id="KW-0328">Glycosyltransferase</keyword>
<dbReference type="Gene3D" id="3.40.50.2000">
    <property type="entry name" value="Glycogen Phosphorylase B"/>
    <property type="match status" value="2"/>
</dbReference>
<comment type="caution">
    <text evidence="4">The sequence shown here is derived from an EMBL/GenBank/DDBJ whole genome shotgun (WGS) entry which is preliminary data.</text>
</comment>
<evidence type="ECO:0000256" key="1">
    <source>
        <dbReference type="ARBA" id="ARBA00022676"/>
    </source>
</evidence>
<organism evidence="4 5">
    <name type="scientific">Candidatus Aveggerthella stercoripullorum</name>
    <dbReference type="NCBI Taxonomy" id="2840688"/>
    <lineage>
        <taxon>Bacteria</taxon>
        <taxon>Bacillati</taxon>
        <taxon>Actinomycetota</taxon>
        <taxon>Coriobacteriia</taxon>
        <taxon>Eggerthellales</taxon>
        <taxon>Eggerthellaceae</taxon>
        <taxon>Eggerthellaceae incertae sedis</taxon>
        <taxon>Candidatus Aveggerthella</taxon>
    </lineage>
</organism>